<evidence type="ECO:0000313" key="10">
    <source>
        <dbReference type="EMBL" id="OUD10197.1"/>
    </source>
</evidence>
<feature type="modified residue" description="4-aspartylphosphate" evidence="5 7">
    <location>
        <position position="59"/>
    </location>
</feature>
<dbReference type="Pfam" id="PF01339">
    <property type="entry name" value="CheB_methylest"/>
    <property type="match status" value="1"/>
</dbReference>
<evidence type="ECO:0000259" key="9">
    <source>
        <dbReference type="PROSITE" id="PS50122"/>
    </source>
</evidence>
<dbReference type="GO" id="GO:0006935">
    <property type="term" value="P:chemotaxis"/>
    <property type="evidence" value="ECO:0007669"/>
    <property type="project" value="UniProtKB-UniRule"/>
</dbReference>
<comment type="catalytic activity">
    <reaction evidence="4 5">
        <text>[protein]-L-glutamate 5-O-methyl ester + H2O = L-glutamyl-[protein] + methanol + H(+)</text>
        <dbReference type="Rhea" id="RHEA:23236"/>
        <dbReference type="Rhea" id="RHEA-COMP:10208"/>
        <dbReference type="Rhea" id="RHEA-COMP:10311"/>
        <dbReference type="ChEBI" id="CHEBI:15377"/>
        <dbReference type="ChEBI" id="CHEBI:15378"/>
        <dbReference type="ChEBI" id="CHEBI:17790"/>
        <dbReference type="ChEBI" id="CHEBI:29973"/>
        <dbReference type="ChEBI" id="CHEBI:82795"/>
        <dbReference type="EC" id="3.1.1.61"/>
    </reaction>
</comment>
<feature type="domain" description="Response regulatory" evidence="8">
    <location>
        <begin position="8"/>
        <end position="125"/>
    </location>
</feature>
<dbReference type="CDD" id="cd16432">
    <property type="entry name" value="CheB_Rec"/>
    <property type="match status" value="1"/>
</dbReference>
<evidence type="ECO:0000313" key="11">
    <source>
        <dbReference type="Proteomes" id="UP000194664"/>
    </source>
</evidence>
<keyword evidence="1 5" id="KW-0963">Cytoplasm</keyword>
<evidence type="ECO:0000259" key="8">
    <source>
        <dbReference type="PROSITE" id="PS50110"/>
    </source>
</evidence>
<evidence type="ECO:0000256" key="2">
    <source>
        <dbReference type="ARBA" id="ARBA00022500"/>
    </source>
</evidence>
<comment type="caution">
    <text evidence="10">The sequence shown here is derived from an EMBL/GenBank/DDBJ whole genome shotgun (WGS) entry which is preliminary data.</text>
</comment>
<gene>
    <name evidence="5" type="primary">cheB</name>
    <name evidence="10" type="ORF">BVC71_01380</name>
</gene>
<dbReference type="EC" id="3.5.1.44" evidence="5"/>
<evidence type="ECO:0000256" key="6">
    <source>
        <dbReference type="PROSITE-ProRule" id="PRU00050"/>
    </source>
</evidence>
<feature type="domain" description="CheB-type methylesterase" evidence="9">
    <location>
        <begin position="161"/>
        <end position="354"/>
    </location>
</feature>
<dbReference type="PANTHER" id="PTHR42872">
    <property type="entry name" value="PROTEIN-GLUTAMATE METHYLESTERASE/PROTEIN-GLUTAMINE GLUTAMINASE"/>
    <property type="match status" value="1"/>
</dbReference>
<proteinExistence type="inferred from homology"/>
<protein>
    <recommendedName>
        <fullName evidence="5">Protein-glutamate methylesterase/protein-glutamine glutaminase</fullName>
        <ecNumber evidence="5">3.1.1.61</ecNumber>
        <ecNumber evidence="5">3.5.1.44</ecNumber>
    </recommendedName>
</protein>
<dbReference type="GO" id="GO:0050568">
    <property type="term" value="F:protein-glutamine glutaminase activity"/>
    <property type="evidence" value="ECO:0007669"/>
    <property type="project" value="UniProtKB-UniRule"/>
</dbReference>
<dbReference type="GO" id="GO:0008984">
    <property type="term" value="F:protein-glutamate methylesterase activity"/>
    <property type="evidence" value="ECO:0007669"/>
    <property type="project" value="UniProtKB-UniRule"/>
</dbReference>
<accession>A0A251X0H9</accession>
<dbReference type="GO" id="GO:0005737">
    <property type="term" value="C:cytoplasm"/>
    <property type="evidence" value="ECO:0007669"/>
    <property type="project" value="UniProtKB-SubCell"/>
</dbReference>
<evidence type="ECO:0000256" key="1">
    <source>
        <dbReference type="ARBA" id="ARBA00022490"/>
    </source>
</evidence>
<sequence>MIVNKKIRVLIVDDSAMIRRVLAMGIERDPELEVVGFASNGEQAFDMMTRLRPDVITLDLEMPNMDGLTFMRSYMKTRPVPTVVISSATTENRSVAFQAVEAGAVDIISKPKMGTNAGLAGMMVDVCSRLKEAATSRPGVDRAKILNKAVSGNAAFEVPRGRASGWIHAIGASTGGIQALSSMLPLFPAESPGIVIVQHMPEGFTASFAGRLDTICPMEVREARDGDVVQPGRILLAPGGNKHMVLLKHGVGYRVALIDGEPVCYSRPAVDVLFKSVAKLAGRRCSAAILTGMGRDGAEGMLEIRKAGGATFAQNEDSCVVYGMPQAAHNMGATDTLLPLETIPSKMTEAMAPSDNRSRAPKL</sequence>
<evidence type="ECO:0000256" key="4">
    <source>
        <dbReference type="ARBA" id="ARBA00048267"/>
    </source>
</evidence>
<feature type="active site" evidence="5 6">
    <location>
        <position position="173"/>
    </location>
</feature>
<dbReference type="EC" id="3.1.1.61" evidence="5"/>
<evidence type="ECO:0000256" key="5">
    <source>
        <dbReference type="HAMAP-Rule" id="MF_00099"/>
    </source>
</evidence>
<keyword evidence="5 7" id="KW-0597">Phosphoprotein</keyword>
<evidence type="ECO:0000256" key="3">
    <source>
        <dbReference type="ARBA" id="ARBA00022801"/>
    </source>
</evidence>
<comment type="function">
    <text evidence="5">Involved in chemotaxis. Part of a chemotaxis signal transduction system that modulates chemotaxis in response to various stimuli. Catalyzes the demethylation of specific methylglutamate residues introduced into the chemoreceptors (methyl-accepting chemotaxis proteins or MCP) by CheR. Also mediates the irreversible deamidation of specific glutamine residues to glutamic acid.</text>
</comment>
<keyword evidence="11" id="KW-1185">Reference proteome</keyword>
<dbReference type="PROSITE" id="PS50110">
    <property type="entry name" value="RESPONSE_REGULATORY"/>
    <property type="match status" value="1"/>
</dbReference>
<keyword evidence="3 5" id="KW-0378">Hydrolase</keyword>
<reference evidence="10 11" key="1">
    <citation type="submission" date="2016-12" db="EMBL/GenBank/DDBJ databases">
        <title>The draft genome sequence of HSLHS2.</title>
        <authorList>
            <person name="Hu D."/>
            <person name="Wang L."/>
            <person name="Shao Z."/>
        </authorList>
    </citation>
    <scope>NUCLEOTIDE SEQUENCE [LARGE SCALE GENOMIC DNA]</scope>
    <source>
        <strain evidence="10">MCCC 1A06712</strain>
    </source>
</reference>
<evidence type="ECO:0000256" key="7">
    <source>
        <dbReference type="PROSITE-ProRule" id="PRU00169"/>
    </source>
</evidence>
<dbReference type="InterPro" id="IPR008248">
    <property type="entry name" value="CheB-like"/>
</dbReference>
<dbReference type="SUPFAM" id="SSF52172">
    <property type="entry name" value="CheY-like"/>
    <property type="match status" value="1"/>
</dbReference>
<dbReference type="InterPro" id="IPR011006">
    <property type="entry name" value="CheY-like_superfamily"/>
</dbReference>
<dbReference type="OrthoDB" id="9793421at2"/>
<dbReference type="NCBIfam" id="NF001965">
    <property type="entry name" value="PRK00742.1"/>
    <property type="match status" value="1"/>
</dbReference>
<dbReference type="Proteomes" id="UP000194664">
    <property type="component" value="Unassembled WGS sequence"/>
</dbReference>
<dbReference type="InterPro" id="IPR035909">
    <property type="entry name" value="CheB_C"/>
</dbReference>
<keyword evidence="2 5" id="KW-0145">Chemotaxis</keyword>
<organism evidence="10 11">
    <name type="scientific">Marivivens niveibacter</name>
    <dbReference type="NCBI Taxonomy" id="1930667"/>
    <lineage>
        <taxon>Bacteria</taxon>
        <taxon>Pseudomonadati</taxon>
        <taxon>Pseudomonadota</taxon>
        <taxon>Alphaproteobacteria</taxon>
        <taxon>Rhodobacterales</taxon>
        <taxon>Paracoccaceae</taxon>
        <taxon>Marivivens group</taxon>
        <taxon>Marivivens</taxon>
    </lineage>
</organism>
<comment type="catalytic activity">
    <reaction evidence="5">
        <text>L-glutaminyl-[protein] + H2O = L-glutamyl-[protein] + NH4(+)</text>
        <dbReference type="Rhea" id="RHEA:16441"/>
        <dbReference type="Rhea" id="RHEA-COMP:10207"/>
        <dbReference type="Rhea" id="RHEA-COMP:10208"/>
        <dbReference type="ChEBI" id="CHEBI:15377"/>
        <dbReference type="ChEBI" id="CHEBI:28938"/>
        <dbReference type="ChEBI" id="CHEBI:29973"/>
        <dbReference type="ChEBI" id="CHEBI:30011"/>
        <dbReference type="EC" id="3.5.1.44"/>
    </reaction>
</comment>
<dbReference type="AlphaFoldDB" id="A0A251X0H9"/>
<dbReference type="Gene3D" id="3.40.50.2300">
    <property type="match status" value="1"/>
</dbReference>
<comment type="PTM">
    <text evidence="5">Phosphorylated by CheA. Phosphorylation of the N-terminal regulatory domain activates the methylesterase activity.</text>
</comment>
<dbReference type="Gene3D" id="3.40.50.180">
    <property type="entry name" value="Methylesterase CheB, C-terminal domain"/>
    <property type="match status" value="1"/>
</dbReference>
<name>A0A251X0H9_9RHOB</name>
<dbReference type="InterPro" id="IPR000673">
    <property type="entry name" value="Sig_transdc_resp-reg_Me-estase"/>
</dbReference>
<feature type="active site" evidence="5 6">
    <location>
        <position position="199"/>
    </location>
</feature>
<dbReference type="Pfam" id="PF00072">
    <property type="entry name" value="Response_reg"/>
    <property type="match status" value="1"/>
</dbReference>
<dbReference type="InterPro" id="IPR001789">
    <property type="entry name" value="Sig_transdc_resp-reg_receiver"/>
</dbReference>
<dbReference type="GO" id="GO:0000156">
    <property type="term" value="F:phosphorelay response regulator activity"/>
    <property type="evidence" value="ECO:0007669"/>
    <property type="project" value="InterPro"/>
</dbReference>
<dbReference type="CDD" id="cd17541">
    <property type="entry name" value="REC_CheB-like"/>
    <property type="match status" value="1"/>
</dbReference>
<dbReference type="EMBL" id="MSPP01000001">
    <property type="protein sequence ID" value="OUD10197.1"/>
    <property type="molecule type" value="Genomic_DNA"/>
</dbReference>
<dbReference type="SUPFAM" id="SSF52738">
    <property type="entry name" value="Methylesterase CheB, C-terminal domain"/>
    <property type="match status" value="1"/>
</dbReference>
<dbReference type="SMART" id="SM00448">
    <property type="entry name" value="REC"/>
    <property type="match status" value="1"/>
</dbReference>
<comment type="similarity">
    <text evidence="5">Belongs to the CheB family.</text>
</comment>
<feature type="active site" evidence="5 6">
    <location>
        <position position="296"/>
    </location>
</feature>
<comment type="domain">
    <text evidence="5">Contains a C-terminal catalytic domain, and an N-terminal region which modulates catalytic activity.</text>
</comment>
<dbReference type="HAMAP" id="MF_00099">
    <property type="entry name" value="CheB_chemtxs"/>
    <property type="match status" value="1"/>
</dbReference>
<dbReference type="PIRSF" id="PIRSF000876">
    <property type="entry name" value="RR_chemtxs_CheB"/>
    <property type="match status" value="1"/>
</dbReference>
<dbReference type="NCBIfam" id="NF009206">
    <property type="entry name" value="PRK12555.1"/>
    <property type="match status" value="1"/>
</dbReference>
<comment type="subcellular location">
    <subcellularLocation>
        <location evidence="5">Cytoplasm</location>
    </subcellularLocation>
</comment>
<dbReference type="RefSeq" id="WP_086449846.1">
    <property type="nucleotide sequence ID" value="NZ_MSPP01000001.1"/>
</dbReference>
<dbReference type="PANTHER" id="PTHR42872:SF6">
    <property type="entry name" value="PROTEIN-GLUTAMATE METHYLESTERASE_PROTEIN-GLUTAMINE GLUTAMINASE"/>
    <property type="match status" value="1"/>
</dbReference>
<dbReference type="PROSITE" id="PS50122">
    <property type="entry name" value="CHEB"/>
    <property type="match status" value="1"/>
</dbReference>